<dbReference type="InterPro" id="IPR011704">
    <property type="entry name" value="ATPase_dyneun-rel_AAA"/>
</dbReference>
<dbReference type="EMBL" id="FNRY01000001">
    <property type="protein sequence ID" value="SEB56759.1"/>
    <property type="molecule type" value="Genomic_DNA"/>
</dbReference>
<dbReference type="Gene3D" id="3.40.50.300">
    <property type="entry name" value="P-loop containing nucleotide triphosphate hydrolases"/>
    <property type="match status" value="1"/>
</dbReference>
<dbReference type="InterPro" id="IPR027417">
    <property type="entry name" value="P-loop_NTPase"/>
</dbReference>
<dbReference type="OrthoDB" id="9781481at2"/>
<dbReference type="GO" id="GO:0005524">
    <property type="term" value="F:ATP binding"/>
    <property type="evidence" value="ECO:0007669"/>
    <property type="project" value="InterPro"/>
</dbReference>
<feature type="domain" description="AAA+ ATPase" evidence="1">
    <location>
        <begin position="70"/>
        <end position="236"/>
    </location>
</feature>
<evidence type="ECO:0000313" key="2">
    <source>
        <dbReference type="EMBL" id="SEB56759.1"/>
    </source>
</evidence>
<reference evidence="2 3" key="1">
    <citation type="submission" date="2016-10" db="EMBL/GenBank/DDBJ databases">
        <authorList>
            <person name="de Groot N.N."/>
        </authorList>
    </citation>
    <scope>NUCLEOTIDE SEQUENCE [LARGE SCALE GENOMIC DNA]</scope>
    <source>
        <strain evidence="2 3">DSM 21799</strain>
    </source>
</reference>
<organism evidence="2 3">
    <name type="scientific">Paramicrobacterium humi</name>
    <dbReference type="NCBI Taxonomy" id="640635"/>
    <lineage>
        <taxon>Bacteria</taxon>
        <taxon>Bacillati</taxon>
        <taxon>Actinomycetota</taxon>
        <taxon>Actinomycetes</taxon>
        <taxon>Micrococcales</taxon>
        <taxon>Microbacteriaceae</taxon>
        <taxon>Paramicrobacterium</taxon>
    </lineage>
</organism>
<proteinExistence type="predicted"/>
<evidence type="ECO:0000313" key="3">
    <source>
        <dbReference type="Proteomes" id="UP000199183"/>
    </source>
</evidence>
<protein>
    <submittedName>
        <fullName evidence="2">MoxR-like ATPase</fullName>
    </submittedName>
</protein>
<dbReference type="PANTHER" id="PTHR37291">
    <property type="entry name" value="5-METHYLCYTOSINE-SPECIFIC RESTRICTION ENZYME B"/>
    <property type="match status" value="1"/>
</dbReference>
<dbReference type="RefSeq" id="WP_091181089.1">
    <property type="nucleotide sequence ID" value="NZ_FNRY01000001.1"/>
</dbReference>
<keyword evidence="3" id="KW-1185">Reference proteome</keyword>
<accession>A0A1H4KDY6</accession>
<dbReference type="Proteomes" id="UP000199183">
    <property type="component" value="Unassembled WGS sequence"/>
</dbReference>
<evidence type="ECO:0000259" key="1">
    <source>
        <dbReference type="SMART" id="SM00382"/>
    </source>
</evidence>
<gene>
    <name evidence="2" type="ORF">SAMN04489806_1129</name>
</gene>
<dbReference type="AlphaFoldDB" id="A0A1H4KDY6"/>
<dbReference type="STRING" id="640635.SAMN04489806_1129"/>
<dbReference type="Pfam" id="PF07728">
    <property type="entry name" value="AAA_5"/>
    <property type="match status" value="1"/>
</dbReference>
<dbReference type="PANTHER" id="PTHR37291:SF1">
    <property type="entry name" value="TYPE IV METHYL-DIRECTED RESTRICTION ENZYME ECOKMCRB SUBUNIT"/>
    <property type="match status" value="1"/>
</dbReference>
<dbReference type="InterPro" id="IPR003593">
    <property type="entry name" value="AAA+_ATPase"/>
</dbReference>
<dbReference type="SMART" id="SM00382">
    <property type="entry name" value="AAA"/>
    <property type="match status" value="1"/>
</dbReference>
<dbReference type="GO" id="GO:0016887">
    <property type="term" value="F:ATP hydrolysis activity"/>
    <property type="evidence" value="ECO:0007669"/>
    <property type="project" value="InterPro"/>
</dbReference>
<dbReference type="InterPro" id="IPR052934">
    <property type="entry name" value="Methyl-DNA_Rec/Restrict_Enz"/>
</dbReference>
<sequence>MSLEIADEAALRALERRAESFAWTRDVVSAAAPRVPFAERVDALESAMDDAGLLLADSSALAKQLVTAIEAGHVVLQGPPGTGKTTVARILAEVYSADLRVTTSTADWSTYDVIGGLRPVDDGSFAPALGVVSEAVLACAESVNTGAKKATWLLIDEFNRADIDKAIGPLYTVLSSNAPSHLLETPLELWFERSGRKELWVPTAFRIIATMNDVDASYVNSLSQGLSRRFQFVSIGVAVDETAVIAESEAALSMARQRWSEVTGLSAVPGTPAIVTVLANVLHAVRNPGGKVQWPLGTAQIVDVWFSLLVQSDGDLSAVDLEALDICFADTVTHQASNLSLNALKEMADVLRDYELSASERAVRHLADASSTRF</sequence>
<name>A0A1H4KDY6_9MICO</name>
<dbReference type="SUPFAM" id="SSF52540">
    <property type="entry name" value="P-loop containing nucleoside triphosphate hydrolases"/>
    <property type="match status" value="1"/>
</dbReference>